<keyword evidence="3" id="KW-1185">Reference proteome</keyword>
<dbReference type="Proteomes" id="UP000294530">
    <property type="component" value="Unassembled WGS sequence"/>
</dbReference>
<name>A0A976FQF1_BRELC</name>
<dbReference type="EMBL" id="SHOA02000063">
    <property type="protein sequence ID" value="TDH71028.1"/>
    <property type="molecule type" value="Genomic_DNA"/>
</dbReference>
<accession>A0A976FQF1</accession>
<organism evidence="1 3">
    <name type="scientific">Bremia lactucae</name>
    <name type="common">Lettuce downy mildew</name>
    <dbReference type="NCBI Taxonomy" id="4779"/>
    <lineage>
        <taxon>Eukaryota</taxon>
        <taxon>Sar</taxon>
        <taxon>Stramenopiles</taxon>
        <taxon>Oomycota</taxon>
        <taxon>Peronosporomycetes</taxon>
        <taxon>Peronosporales</taxon>
        <taxon>Peronosporaceae</taxon>
        <taxon>Bremia</taxon>
    </lineage>
</organism>
<sequence>MSISKCGDQEPQILNQCTFDFLIIRITFDAEEKAYAPRSKAFVHLKLIPVPKASLCSDLNLLLATTA</sequence>
<dbReference type="KEGG" id="blac:94346167"/>
<proteinExistence type="predicted"/>
<gene>
    <name evidence="2" type="ORF">CCR75_002399</name>
    <name evidence="1" type="ORF">CCR75_006645</name>
</gene>
<evidence type="ECO:0000313" key="3">
    <source>
        <dbReference type="Proteomes" id="UP000294530"/>
    </source>
</evidence>
<dbReference type="EMBL" id="SHOA02000036">
    <property type="protein sequence ID" value="TDH73370.1"/>
    <property type="molecule type" value="Genomic_DNA"/>
</dbReference>
<evidence type="ECO:0000313" key="1">
    <source>
        <dbReference type="EMBL" id="TDH71028.1"/>
    </source>
</evidence>
<reference evidence="1 3" key="1">
    <citation type="journal article" date="2021" name="Genome Biol.">
        <title>AFLAP: assembly-free linkage analysis pipeline using k-mers from genome sequencing data.</title>
        <authorList>
            <person name="Fletcher K."/>
            <person name="Zhang L."/>
            <person name="Gil J."/>
            <person name="Han R."/>
            <person name="Cavanaugh K."/>
            <person name="Michelmore R."/>
        </authorList>
    </citation>
    <scope>NUCLEOTIDE SEQUENCE [LARGE SCALE GENOMIC DNA]</scope>
    <source>
        <strain evidence="1 3">SF5</strain>
    </source>
</reference>
<dbReference type="RefSeq" id="XP_067822868.1">
    <property type="nucleotide sequence ID" value="XM_067960496.1"/>
</dbReference>
<reference evidence="1" key="2">
    <citation type="submission" date="2021-07" db="EMBL/GenBank/DDBJ databases">
        <authorList>
            <person name="Fletcher K."/>
        </authorList>
    </citation>
    <scope>NUCLEOTIDE SEQUENCE</scope>
    <source>
        <strain evidence="1">SF5</strain>
    </source>
</reference>
<dbReference type="AlphaFoldDB" id="A0A976FQF1"/>
<comment type="caution">
    <text evidence="1">The sequence shown here is derived from an EMBL/GenBank/DDBJ whole genome shotgun (WGS) entry which is preliminary data.</text>
</comment>
<dbReference type="GeneID" id="94346167"/>
<evidence type="ECO:0000313" key="2">
    <source>
        <dbReference type="EMBL" id="TDH73370.1"/>
    </source>
</evidence>
<protein>
    <submittedName>
        <fullName evidence="1">Uncharacterized protein</fullName>
    </submittedName>
</protein>